<dbReference type="Proteomes" id="UP001188597">
    <property type="component" value="Unassembled WGS sequence"/>
</dbReference>
<dbReference type="PANTHER" id="PTHR35546">
    <property type="entry name" value="F-BOX PROTEIN INTERACTION DOMAIN PROTEIN-RELATED"/>
    <property type="match status" value="1"/>
</dbReference>
<dbReference type="SUPFAM" id="SSF81383">
    <property type="entry name" value="F-box domain"/>
    <property type="match status" value="1"/>
</dbReference>
<dbReference type="NCBIfam" id="TIGR01640">
    <property type="entry name" value="F_box_assoc_1"/>
    <property type="match status" value="1"/>
</dbReference>
<feature type="domain" description="F-box" evidence="1">
    <location>
        <begin position="5"/>
        <end position="45"/>
    </location>
</feature>
<dbReference type="InterPro" id="IPR001810">
    <property type="entry name" value="F-box_dom"/>
</dbReference>
<evidence type="ECO:0000259" key="1">
    <source>
        <dbReference type="SMART" id="SM00256"/>
    </source>
</evidence>
<dbReference type="InterPro" id="IPR056592">
    <property type="entry name" value="Beta-prop_At3g26010-like"/>
</dbReference>
<dbReference type="PANTHER" id="PTHR35546:SF70">
    <property type="entry name" value="F-BOX PROTEIN INTERACTION DOMAIN PROTEIN"/>
    <property type="match status" value="1"/>
</dbReference>
<dbReference type="Pfam" id="PF24750">
    <property type="entry name" value="b-prop_At3g26010-like"/>
    <property type="match status" value="1"/>
</dbReference>
<dbReference type="InterPro" id="IPR036047">
    <property type="entry name" value="F-box-like_dom_sf"/>
</dbReference>
<proteinExistence type="predicted"/>
<protein>
    <recommendedName>
        <fullName evidence="1">F-box domain-containing protein</fullName>
    </recommendedName>
</protein>
<gene>
    <name evidence="2" type="ORF">RJ639_032866</name>
</gene>
<dbReference type="AlphaFoldDB" id="A0AA88WWS0"/>
<dbReference type="InterPro" id="IPR055290">
    <property type="entry name" value="At3g26010-like"/>
</dbReference>
<dbReference type="InterPro" id="IPR017451">
    <property type="entry name" value="F-box-assoc_interact_dom"/>
</dbReference>
<dbReference type="Pfam" id="PF00646">
    <property type="entry name" value="F-box"/>
    <property type="match status" value="1"/>
</dbReference>
<dbReference type="SMART" id="SM00256">
    <property type="entry name" value="FBOX"/>
    <property type="match status" value="1"/>
</dbReference>
<keyword evidence="3" id="KW-1185">Reference proteome</keyword>
<organism evidence="2 3">
    <name type="scientific">Escallonia herrerae</name>
    <dbReference type="NCBI Taxonomy" id="1293975"/>
    <lineage>
        <taxon>Eukaryota</taxon>
        <taxon>Viridiplantae</taxon>
        <taxon>Streptophyta</taxon>
        <taxon>Embryophyta</taxon>
        <taxon>Tracheophyta</taxon>
        <taxon>Spermatophyta</taxon>
        <taxon>Magnoliopsida</taxon>
        <taxon>eudicotyledons</taxon>
        <taxon>Gunneridae</taxon>
        <taxon>Pentapetalae</taxon>
        <taxon>asterids</taxon>
        <taxon>campanulids</taxon>
        <taxon>Escalloniales</taxon>
        <taxon>Escalloniaceae</taxon>
        <taxon>Escallonia</taxon>
    </lineage>
</organism>
<evidence type="ECO:0000313" key="2">
    <source>
        <dbReference type="EMBL" id="KAK3035441.1"/>
    </source>
</evidence>
<reference evidence="2" key="1">
    <citation type="submission" date="2022-12" db="EMBL/GenBank/DDBJ databases">
        <title>Draft genome assemblies for two species of Escallonia (Escalloniales).</title>
        <authorList>
            <person name="Chanderbali A."/>
            <person name="Dervinis C."/>
            <person name="Anghel I."/>
            <person name="Soltis D."/>
            <person name="Soltis P."/>
            <person name="Zapata F."/>
        </authorList>
    </citation>
    <scope>NUCLEOTIDE SEQUENCE</scope>
    <source>
        <strain evidence="2">UCBG64.0493</strain>
        <tissue evidence="2">Leaf</tissue>
    </source>
</reference>
<name>A0AA88WWS0_9ASTE</name>
<comment type="caution">
    <text evidence="2">The sequence shown here is derived from an EMBL/GenBank/DDBJ whole genome shotgun (WGS) entry which is preliminary data.</text>
</comment>
<evidence type="ECO:0000313" key="3">
    <source>
        <dbReference type="Proteomes" id="UP001188597"/>
    </source>
</evidence>
<sequence>MDDLFTDDLLIEILLWLPVEYLFKLKSVSKRWCRIISSSCFRRLYLSKVKVQDGSLSCLMGFFQSEAQVPFIPTCALADNDYTKLLWSADCGESFFAASNGLLLYYNYHSMAYHVCNPITKQCLSLPQPHYCPFNAAVGFDVEANCEVAGKMGSLKFKVVCLVLESLTEFTHTLKMECFSSDTRCWRDCTLRSEIGSILLRPREYAVVINGVYHWLESQNRVLAYDSKSSLGLDEDIAQVICLPDRYIGTQRSSVLGKSKDGLLQYGYSDSFKIVVWVLEVNPSNADGRQQWVLRHTVSFKLMCHRYPDIMTSCDLILSGEDLQNERSANVPQLVAFHSFNSSVVFMRLDKKIICCCLDKGKLKVVQLRGSNYLLGERSGSNLPVVRQNTMIPYFSPDRLVEKSGVSKLEAAFAYGAINGDAVTHWLTASLQGKEIVH</sequence>
<dbReference type="EMBL" id="JAVXUP010000174">
    <property type="protein sequence ID" value="KAK3035441.1"/>
    <property type="molecule type" value="Genomic_DNA"/>
</dbReference>
<accession>A0AA88WWS0</accession>